<gene>
    <name evidence="1" type="ORF">HH215_34140</name>
</gene>
<dbReference type="RefSeq" id="WP_169283981.1">
    <property type="nucleotide sequence ID" value="NZ_CP051680.1"/>
</dbReference>
<sequence length="155" mass="18023">MIRNPRSERATLNVSFSILVKASRKIHALEMADFLLNKSSIIMDQVRMVNEEGADKLFFLENIESIRWDYAEMTEYSNLFKAVGHIRLTLRTDKIPESMEIHLRDNDYRLPKSAMKDRTIWVIPTTNEPAFTQVLTQSLEYYVHNAESIPFIIAG</sequence>
<dbReference type="AlphaFoldDB" id="A0A7Z2ZQ16"/>
<accession>A0A7Z2ZQ16</accession>
<dbReference type="Proteomes" id="UP000502248">
    <property type="component" value="Chromosome"/>
</dbReference>
<reference evidence="1 2" key="1">
    <citation type="submission" date="2020-04" db="EMBL/GenBank/DDBJ databases">
        <title>Genome sequencing of novel species.</title>
        <authorList>
            <person name="Heo J."/>
            <person name="Kim S.-J."/>
            <person name="Kim J.-S."/>
            <person name="Hong S.-B."/>
            <person name="Kwon S.-W."/>
        </authorList>
    </citation>
    <scope>NUCLEOTIDE SEQUENCE [LARGE SCALE GENOMIC DNA]</scope>
    <source>
        <strain evidence="1 2">MFER-1</strain>
    </source>
</reference>
<evidence type="ECO:0000313" key="2">
    <source>
        <dbReference type="Proteomes" id="UP000502248"/>
    </source>
</evidence>
<dbReference type="EMBL" id="CP051680">
    <property type="protein sequence ID" value="QJD87739.1"/>
    <property type="molecule type" value="Genomic_DNA"/>
</dbReference>
<organism evidence="1 2">
    <name type="scientific">Cohnella herbarum</name>
    <dbReference type="NCBI Taxonomy" id="2728023"/>
    <lineage>
        <taxon>Bacteria</taxon>
        <taxon>Bacillati</taxon>
        <taxon>Bacillota</taxon>
        <taxon>Bacilli</taxon>
        <taxon>Bacillales</taxon>
        <taxon>Paenibacillaceae</taxon>
        <taxon>Cohnella</taxon>
    </lineage>
</organism>
<dbReference type="KEGG" id="cheb:HH215_34140"/>
<evidence type="ECO:0000313" key="1">
    <source>
        <dbReference type="EMBL" id="QJD87739.1"/>
    </source>
</evidence>
<protein>
    <submittedName>
        <fullName evidence="1">Uncharacterized protein</fullName>
    </submittedName>
</protein>
<name>A0A7Z2ZQ16_9BACL</name>
<keyword evidence="2" id="KW-1185">Reference proteome</keyword>
<proteinExistence type="predicted"/>